<dbReference type="Gene3D" id="1.20.1560.10">
    <property type="entry name" value="ABC transporter type 1, transmembrane domain"/>
    <property type="match status" value="2"/>
</dbReference>
<dbReference type="SUPFAM" id="SSF90123">
    <property type="entry name" value="ABC transporter transmembrane region"/>
    <property type="match status" value="1"/>
</dbReference>
<feature type="domain" description="ABC transporter" evidence="8">
    <location>
        <begin position="398"/>
        <end position="636"/>
    </location>
</feature>
<evidence type="ECO:0000256" key="7">
    <source>
        <dbReference type="SAM" id="Phobius"/>
    </source>
</evidence>
<keyword evidence="2 7" id="KW-0812">Transmembrane</keyword>
<keyword evidence="6 7" id="KW-0472">Membrane</keyword>
<comment type="subcellular location">
    <subcellularLocation>
        <location evidence="1">Membrane</location>
        <topology evidence="1">Multi-pass membrane protein</topology>
    </subcellularLocation>
</comment>
<evidence type="ECO:0000259" key="8">
    <source>
        <dbReference type="PROSITE" id="PS50893"/>
    </source>
</evidence>
<dbReference type="PANTHER" id="PTHR43394">
    <property type="entry name" value="ATP-DEPENDENT PERMEASE MDL1, MITOCHONDRIAL"/>
    <property type="match status" value="1"/>
</dbReference>
<dbReference type="Gene3D" id="3.40.50.300">
    <property type="entry name" value="P-loop containing nucleotide triphosphate hydrolases"/>
    <property type="match status" value="1"/>
</dbReference>
<reference evidence="10 11" key="1">
    <citation type="submission" date="2024-04" db="EMBL/GenBank/DDBJ databases">
        <title>Tritrichomonas musculus Genome.</title>
        <authorList>
            <person name="Alves-Ferreira E."/>
            <person name="Grigg M."/>
            <person name="Lorenzi H."/>
            <person name="Galac M."/>
        </authorList>
    </citation>
    <scope>NUCLEOTIDE SEQUENCE [LARGE SCALE GENOMIC DNA]</scope>
    <source>
        <strain evidence="10 11">EAF2021</strain>
    </source>
</reference>
<dbReference type="InterPro" id="IPR003593">
    <property type="entry name" value="AAA+_ATPase"/>
</dbReference>
<dbReference type="EMBL" id="JAPFFF010000016">
    <property type="protein sequence ID" value="KAK8864847.1"/>
    <property type="molecule type" value="Genomic_DNA"/>
</dbReference>
<name>A0ABR2IKL8_9EUKA</name>
<dbReference type="PROSITE" id="PS50893">
    <property type="entry name" value="ABC_TRANSPORTER_2"/>
    <property type="match status" value="1"/>
</dbReference>
<evidence type="ECO:0000313" key="10">
    <source>
        <dbReference type="EMBL" id="KAK8864847.1"/>
    </source>
</evidence>
<feature type="transmembrane region" description="Helical" evidence="7">
    <location>
        <begin position="81"/>
        <end position="107"/>
    </location>
</feature>
<evidence type="ECO:0000259" key="9">
    <source>
        <dbReference type="PROSITE" id="PS50929"/>
    </source>
</evidence>
<evidence type="ECO:0000256" key="6">
    <source>
        <dbReference type="ARBA" id="ARBA00023136"/>
    </source>
</evidence>
<evidence type="ECO:0000256" key="4">
    <source>
        <dbReference type="ARBA" id="ARBA00022840"/>
    </source>
</evidence>
<feature type="transmembrane region" description="Helical" evidence="7">
    <location>
        <begin position="202"/>
        <end position="232"/>
    </location>
</feature>
<proteinExistence type="predicted"/>
<evidence type="ECO:0000256" key="2">
    <source>
        <dbReference type="ARBA" id="ARBA00022692"/>
    </source>
</evidence>
<evidence type="ECO:0008006" key="12">
    <source>
        <dbReference type="Google" id="ProtNLM"/>
    </source>
</evidence>
<dbReference type="Pfam" id="PF00664">
    <property type="entry name" value="ABC_membrane"/>
    <property type="match status" value="1"/>
</dbReference>
<organism evidence="10 11">
    <name type="scientific">Tritrichomonas musculus</name>
    <dbReference type="NCBI Taxonomy" id="1915356"/>
    <lineage>
        <taxon>Eukaryota</taxon>
        <taxon>Metamonada</taxon>
        <taxon>Parabasalia</taxon>
        <taxon>Tritrichomonadida</taxon>
        <taxon>Tritrichomonadidae</taxon>
        <taxon>Tritrichomonas</taxon>
    </lineage>
</organism>
<dbReference type="InterPro" id="IPR039421">
    <property type="entry name" value="Type_1_exporter"/>
</dbReference>
<dbReference type="InterPro" id="IPR017871">
    <property type="entry name" value="ABC_transporter-like_CS"/>
</dbReference>
<evidence type="ECO:0000256" key="5">
    <source>
        <dbReference type="ARBA" id="ARBA00022989"/>
    </source>
</evidence>
<dbReference type="Pfam" id="PF00005">
    <property type="entry name" value="ABC_tran"/>
    <property type="match status" value="1"/>
</dbReference>
<feature type="transmembrane region" description="Helical" evidence="7">
    <location>
        <begin position="119"/>
        <end position="144"/>
    </location>
</feature>
<dbReference type="InterPro" id="IPR011527">
    <property type="entry name" value="ABC1_TM_dom"/>
</dbReference>
<comment type="caution">
    <text evidence="10">The sequence shown here is derived from an EMBL/GenBank/DDBJ whole genome shotgun (WGS) entry which is preliminary data.</text>
</comment>
<dbReference type="SUPFAM" id="SSF52540">
    <property type="entry name" value="P-loop containing nucleoside triphosphate hydrolases"/>
    <property type="match status" value="1"/>
</dbReference>
<dbReference type="PROSITE" id="PS50929">
    <property type="entry name" value="ABC_TM1F"/>
    <property type="match status" value="1"/>
</dbReference>
<dbReference type="PROSITE" id="PS00211">
    <property type="entry name" value="ABC_TRANSPORTER_1"/>
    <property type="match status" value="1"/>
</dbReference>
<accession>A0ABR2IKL8</accession>
<evidence type="ECO:0000256" key="3">
    <source>
        <dbReference type="ARBA" id="ARBA00022741"/>
    </source>
</evidence>
<dbReference type="InterPro" id="IPR003439">
    <property type="entry name" value="ABC_transporter-like_ATP-bd"/>
</dbReference>
<dbReference type="SMART" id="SM00382">
    <property type="entry name" value="AAA"/>
    <property type="match status" value="1"/>
</dbReference>
<dbReference type="Proteomes" id="UP001470230">
    <property type="component" value="Unassembled WGS sequence"/>
</dbReference>
<keyword evidence="11" id="KW-1185">Reference proteome</keyword>
<dbReference type="InterPro" id="IPR036640">
    <property type="entry name" value="ABC1_TM_sf"/>
</dbReference>
<keyword evidence="3" id="KW-0547">Nucleotide-binding</keyword>
<evidence type="ECO:0000256" key="1">
    <source>
        <dbReference type="ARBA" id="ARBA00004141"/>
    </source>
</evidence>
<feature type="domain" description="ABC transmembrane type-1" evidence="9">
    <location>
        <begin position="89"/>
        <end position="361"/>
    </location>
</feature>
<protein>
    <recommendedName>
        <fullName evidence="12">ABC transporter family protein</fullName>
    </recommendedName>
</protein>
<gene>
    <name evidence="10" type="ORF">M9Y10_010374</name>
</gene>
<keyword evidence="5 7" id="KW-1133">Transmembrane helix</keyword>
<dbReference type="PANTHER" id="PTHR43394:SF1">
    <property type="entry name" value="ATP-BINDING CASSETTE SUB-FAMILY B MEMBER 10, MITOCHONDRIAL"/>
    <property type="match status" value="1"/>
</dbReference>
<keyword evidence="4" id="KW-0067">ATP-binding</keyword>
<evidence type="ECO:0000313" key="11">
    <source>
        <dbReference type="Proteomes" id="UP001470230"/>
    </source>
</evidence>
<dbReference type="InterPro" id="IPR027417">
    <property type="entry name" value="P-loop_NTPase"/>
</dbReference>
<sequence>MLYRIQFKKHKFLYIDQISYFKNEMGKHKGHKKNIEKNQQENFLLTDNSHDTLLTQESNSKKRKYIPYLHKVYWFFYRRPIYFLVFIPSFLNGLFNVGTTISLALFIDSIKKENGLQLIIKYSFYQFLIAIFNGFLYSLSRFLWNEINSLIKIKMHRMLFKSMMMKDVEFFDQHSFGELNTVLENDVKKAERLFSYLKSKQITLIGNIISSFIFCITIEWKLTIFAIILTFIQSHLTHVFSKYAKKQYKASHKAESNSTTIASEVISNIRTVFSFNCQKHELKRFKRECDIYFTHESISNFYFGSASQISSVISGGALCVFLNIGSFFVMKGKLTPGFLFTLSAEAFNLAHQISSLFNSFSKDERFLESADRMFEIIDEPNSVPFSRGKEIQSFSGRIEFRDVWFKYPTRDCWVLKNVSFTISPGEITAFVGHSGSGKSTILQLILRFYDVSSGQILLDGIDIKKLDPRWIHRVISVVQQDPCLFSMTIRENVVYGLDKEIEGIDNLIGRYLEISKCKDFINELPSKIDTFVGEKGTLLSGGQKQRIAIARALIRDPIVLITDEATSALDAESESQVQTALDAAMVGRTCAIIAHRLGTITSASMIYVFDEGEIVEFGTREELLSKNGAFYTLVERQLNLDYS</sequence>